<dbReference type="InParanoid" id="A0A6L2P846"/>
<feature type="compositionally biased region" description="Basic and acidic residues" evidence="1">
    <location>
        <begin position="68"/>
        <end position="82"/>
    </location>
</feature>
<accession>A0A6L2P846</accession>
<sequence>RLDDDLVTSRKSLLEAKAVGKSRSREEKKTADEDEAVHVFSNKNKEKMQHRKYQQAEKKKKKKKQKQKEKLKATEEKEAPTFKVKSKEEIRREELEKAGVVQPANAVLKDSDKGKMSKVSKEMSNSKIKDTSLSSLNSANIRDRNKNIEMNFDKETTERDKAWSIMQAQKGSNDHMSSIDSAIAYLSVREQPLARLNNKKMPRPTKLSHVREEYNLSESLNGIATDINRTHTWSNPSEYWGHNSNKLYGSFSNSKSDQKVVNSHIKSNDWIKTPSGLENMYGETHSKNLVGIPSFSAPLGKNTHKNRMPPFRGSLHKDIPDSTRPTFGNSLDEDVPENKAHSWKELQTVNNNRWSGLNPKEERRYYGGDPVYNSPNRGWPRFSVESLKHGNLAGNVKMWPNLPIDQSMDSNREGYSIDETSDNWPNFPLGTHNSMQNPYAYNWPKFSDDSTSQNSITSDKIGTWSKPSLDPSLPKQTVVNTNNWSHIKHPHQKPVSPIATTLAHHTKEASSSKQWPHFAYHRVTSSPQILAQQQKEAQQRARHRNAYIAVSVIAPPGKSKGLNRTQNKTNSSLLQTPEKAWNKVNEPPTKPPATPLPDKMDQLLAMQSEKQKFPGGKDLLEEQLVDMAVAGQQRSAIPWSHARHLDKIQEQLKTLSDMGEKLRYHWLEKERLLQILRDGGKNGSGFFRSQRDESAGRETATTTTPTTSNDPPNPLPASHTTHPTLAP</sequence>
<gene>
    <name evidence="2" type="ORF">Cfor_11330</name>
</gene>
<proteinExistence type="predicted"/>
<feature type="region of interest" description="Disordered" evidence="1">
    <location>
        <begin position="558"/>
        <end position="595"/>
    </location>
</feature>
<feature type="non-terminal residue" evidence="2">
    <location>
        <position position="1"/>
    </location>
</feature>
<dbReference type="Proteomes" id="UP000502823">
    <property type="component" value="Unassembled WGS sequence"/>
</dbReference>
<feature type="compositionally biased region" description="Basic residues" evidence="1">
    <location>
        <begin position="48"/>
        <end position="67"/>
    </location>
</feature>
<dbReference type="EMBL" id="BLKM01006623">
    <property type="protein sequence ID" value="GFG28401.1"/>
    <property type="molecule type" value="Genomic_DNA"/>
</dbReference>
<feature type="region of interest" description="Disordered" evidence="1">
    <location>
        <begin position="111"/>
        <end position="130"/>
    </location>
</feature>
<feature type="region of interest" description="Disordered" evidence="1">
    <location>
        <begin position="17"/>
        <end position="82"/>
    </location>
</feature>
<dbReference type="AlphaFoldDB" id="A0A6L2P846"/>
<name>A0A6L2P846_COPFO</name>
<reference evidence="3" key="1">
    <citation type="submission" date="2020-01" db="EMBL/GenBank/DDBJ databases">
        <title>Draft genome sequence of the Termite Coptotermes fromosanus.</title>
        <authorList>
            <person name="Itakura S."/>
            <person name="Yosikawa Y."/>
            <person name="Umezawa K."/>
        </authorList>
    </citation>
    <scope>NUCLEOTIDE SEQUENCE [LARGE SCALE GENOMIC DNA]</scope>
</reference>
<evidence type="ECO:0000256" key="1">
    <source>
        <dbReference type="SAM" id="MobiDB-lite"/>
    </source>
</evidence>
<keyword evidence="3" id="KW-1185">Reference proteome</keyword>
<organism evidence="2 3">
    <name type="scientific">Coptotermes formosanus</name>
    <name type="common">Formosan subterranean termite</name>
    <dbReference type="NCBI Taxonomy" id="36987"/>
    <lineage>
        <taxon>Eukaryota</taxon>
        <taxon>Metazoa</taxon>
        <taxon>Ecdysozoa</taxon>
        <taxon>Arthropoda</taxon>
        <taxon>Hexapoda</taxon>
        <taxon>Insecta</taxon>
        <taxon>Pterygota</taxon>
        <taxon>Neoptera</taxon>
        <taxon>Polyneoptera</taxon>
        <taxon>Dictyoptera</taxon>
        <taxon>Blattodea</taxon>
        <taxon>Blattoidea</taxon>
        <taxon>Termitoidae</taxon>
        <taxon>Rhinotermitidae</taxon>
        <taxon>Coptotermes</taxon>
    </lineage>
</organism>
<feature type="region of interest" description="Disordered" evidence="1">
    <location>
        <begin position="678"/>
        <end position="727"/>
    </location>
</feature>
<protein>
    <submittedName>
        <fullName evidence="2">Uncharacterized protein</fullName>
    </submittedName>
</protein>
<evidence type="ECO:0000313" key="2">
    <source>
        <dbReference type="EMBL" id="GFG28401.1"/>
    </source>
</evidence>
<feature type="compositionally biased region" description="Polar residues" evidence="1">
    <location>
        <begin position="562"/>
        <end position="575"/>
    </location>
</feature>
<evidence type="ECO:0000313" key="3">
    <source>
        <dbReference type="Proteomes" id="UP000502823"/>
    </source>
</evidence>
<dbReference type="OrthoDB" id="8195476at2759"/>
<comment type="caution">
    <text evidence="2">The sequence shown here is derived from an EMBL/GenBank/DDBJ whole genome shotgun (WGS) entry which is preliminary data.</text>
</comment>
<feature type="compositionally biased region" description="Basic and acidic residues" evidence="1">
    <location>
        <begin position="111"/>
        <end position="121"/>
    </location>
</feature>
<feature type="compositionally biased region" description="Low complexity" evidence="1">
    <location>
        <begin position="699"/>
        <end position="710"/>
    </location>
</feature>
<feature type="compositionally biased region" description="Polar residues" evidence="1">
    <location>
        <begin position="718"/>
        <end position="727"/>
    </location>
</feature>